<keyword evidence="3" id="KW-1185">Reference proteome</keyword>
<comment type="caution">
    <text evidence="2">The sequence shown here is derived from an EMBL/GenBank/DDBJ whole genome shotgun (WGS) entry which is preliminary data.</text>
</comment>
<protein>
    <submittedName>
        <fullName evidence="2">Uncharacterized protein</fullName>
    </submittedName>
</protein>
<evidence type="ECO:0000256" key="1">
    <source>
        <dbReference type="SAM" id="MobiDB-lite"/>
    </source>
</evidence>
<reference evidence="2 3" key="1">
    <citation type="submission" date="2017-10" db="EMBL/GenBank/DDBJ databases">
        <title>Comparative genomics in systemic dimorphic fungi from Ajellomycetaceae.</title>
        <authorList>
            <person name="Munoz J.F."/>
            <person name="Mcewen J.G."/>
            <person name="Clay O.K."/>
            <person name="Cuomo C.A."/>
        </authorList>
    </citation>
    <scope>NUCLEOTIDE SEQUENCE [LARGE SCALE GENOMIC DNA]</scope>
    <source>
        <strain evidence="2 3">UAMH7299</strain>
    </source>
</reference>
<proteinExistence type="predicted"/>
<dbReference type="Proteomes" id="UP000224634">
    <property type="component" value="Unassembled WGS sequence"/>
</dbReference>
<name>A0A2B7Y8L7_POLH7</name>
<organism evidence="2 3">
    <name type="scientific">Polytolypa hystricis (strain UAMH7299)</name>
    <dbReference type="NCBI Taxonomy" id="1447883"/>
    <lineage>
        <taxon>Eukaryota</taxon>
        <taxon>Fungi</taxon>
        <taxon>Dikarya</taxon>
        <taxon>Ascomycota</taxon>
        <taxon>Pezizomycotina</taxon>
        <taxon>Eurotiomycetes</taxon>
        <taxon>Eurotiomycetidae</taxon>
        <taxon>Onygenales</taxon>
        <taxon>Onygenales incertae sedis</taxon>
        <taxon>Polytolypa</taxon>
    </lineage>
</organism>
<accession>A0A2B7Y8L7</accession>
<evidence type="ECO:0000313" key="3">
    <source>
        <dbReference type="Proteomes" id="UP000224634"/>
    </source>
</evidence>
<dbReference type="AlphaFoldDB" id="A0A2B7Y8L7"/>
<dbReference type="EMBL" id="PDNA01000064">
    <property type="protein sequence ID" value="PGH17439.1"/>
    <property type="molecule type" value="Genomic_DNA"/>
</dbReference>
<evidence type="ECO:0000313" key="2">
    <source>
        <dbReference type="EMBL" id="PGH17439.1"/>
    </source>
</evidence>
<feature type="compositionally biased region" description="Low complexity" evidence="1">
    <location>
        <begin position="1"/>
        <end position="16"/>
    </location>
</feature>
<gene>
    <name evidence="2" type="ORF">AJ80_04809</name>
</gene>
<feature type="region of interest" description="Disordered" evidence="1">
    <location>
        <begin position="1"/>
        <end position="51"/>
    </location>
</feature>
<sequence>MPGQRASLSSSAPPSLRRSDGEMLSTPPLPNSPASSNNEERSAAGVGSNNQMASEIDIEGGYEYLTEWSGALGPAPQGLDLQDQVIVLSVPDTPGPLDELIEVLDSIALTIPSPPPARPSFPLYDPVQPVLSLRAIRVEEPEVMRYNLITRPMAVYIYREYQSGLIANHISQIVAHEYGIIVLPSDIHRALYDRVGQSFLIN</sequence>